<evidence type="ECO:0000259" key="1">
    <source>
        <dbReference type="PROSITE" id="PS50801"/>
    </source>
</evidence>
<gene>
    <name evidence="2" type="ORF">GCM10010253_64630</name>
</gene>
<evidence type="ECO:0000313" key="2">
    <source>
        <dbReference type="EMBL" id="GGS80986.1"/>
    </source>
</evidence>
<dbReference type="PROSITE" id="PS50801">
    <property type="entry name" value="STAS"/>
    <property type="match status" value="1"/>
</dbReference>
<dbReference type="InterPro" id="IPR036513">
    <property type="entry name" value="STAS_dom_sf"/>
</dbReference>
<feature type="domain" description="STAS" evidence="1">
    <location>
        <begin position="13"/>
        <end position="105"/>
    </location>
</feature>
<organism evidence="2 3">
    <name type="scientific">Streptomyces badius</name>
    <dbReference type="NCBI Taxonomy" id="1941"/>
    <lineage>
        <taxon>Bacteria</taxon>
        <taxon>Bacillati</taxon>
        <taxon>Actinomycetota</taxon>
        <taxon>Actinomycetes</taxon>
        <taxon>Kitasatosporales</taxon>
        <taxon>Streptomycetaceae</taxon>
        <taxon>Streptomyces</taxon>
    </lineage>
</organism>
<dbReference type="SUPFAM" id="SSF52091">
    <property type="entry name" value="SpoIIaa-like"/>
    <property type="match status" value="1"/>
</dbReference>
<dbReference type="CDD" id="cd07043">
    <property type="entry name" value="STAS_anti-anti-sigma_factors"/>
    <property type="match status" value="1"/>
</dbReference>
<evidence type="ECO:0000313" key="3">
    <source>
        <dbReference type="Proteomes" id="UP000659767"/>
    </source>
</evidence>
<sequence>MPTPERRHSSVPLAVIAPRGEFDLDSLPPLQARIDTVLADHAGVIIDASGITFADSMFIRLLLTTHQRTDLRIAAPSETIERLLAVVGADAFLRVYPTVEQAQET</sequence>
<comment type="caution">
    <text evidence="2">The sequence shown here is derived from an EMBL/GenBank/DDBJ whole genome shotgun (WGS) entry which is preliminary data.</text>
</comment>
<dbReference type="PANTHER" id="PTHR33495">
    <property type="entry name" value="ANTI-SIGMA FACTOR ANTAGONIST TM_1081-RELATED-RELATED"/>
    <property type="match status" value="1"/>
</dbReference>
<dbReference type="Proteomes" id="UP000659767">
    <property type="component" value="Unassembled WGS sequence"/>
</dbReference>
<proteinExistence type="predicted"/>
<accession>A0ABQ2TQX3</accession>
<dbReference type="EMBL" id="BMSZ01000028">
    <property type="protein sequence ID" value="GGS80986.1"/>
    <property type="molecule type" value="Genomic_DNA"/>
</dbReference>
<name>A0ABQ2TQX3_STRBA</name>
<dbReference type="PANTHER" id="PTHR33495:SF2">
    <property type="entry name" value="ANTI-SIGMA FACTOR ANTAGONIST TM_1081-RELATED"/>
    <property type="match status" value="1"/>
</dbReference>
<protein>
    <recommendedName>
        <fullName evidence="1">STAS domain-containing protein</fullName>
    </recommendedName>
</protein>
<keyword evidence="3" id="KW-1185">Reference proteome</keyword>
<dbReference type="Pfam" id="PF01740">
    <property type="entry name" value="STAS"/>
    <property type="match status" value="1"/>
</dbReference>
<dbReference type="RefSeq" id="WP_079149385.1">
    <property type="nucleotide sequence ID" value="NZ_BMSZ01000028.1"/>
</dbReference>
<reference evidence="3" key="1">
    <citation type="journal article" date="2019" name="Int. J. Syst. Evol. Microbiol.">
        <title>The Global Catalogue of Microorganisms (GCM) 10K type strain sequencing project: providing services to taxonomists for standard genome sequencing and annotation.</title>
        <authorList>
            <consortium name="The Broad Institute Genomics Platform"/>
            <consortium name="The Broad Institute Genome Sequencing Center for Infectious Disease"/>
            <person name="Wu L."/>
            <person name="Ma J."/>
        </authorList>
    </citation>
    <scope>NUCLEOTIDE SEQUENCE [LARGE SCALE GENOMIC DNA]</scope>
    <source>
        <strain evidence="3">JCM 4350</strain>
    </source>
</reference>
<dbReference type="Gene3D" id="3.30.750.24">
    <property type="entry name" value="STAS domain"/>
    <property type="match status" value="1"/>
</dbReference>
<dbReference type="InterPro" id="IPR002645">
    <property type="entry name" value="STAS_dom"/>
</dbReference>